<comment type="caution">
    <text evidence="1">The sequence shown here is derived from an EMBL/GenBank/DDBJ whole genome shotgun (WGS) entry which is preliminary data.</text>
</comment>
<accession>A0ACC3YUT5</accession>
<keyword evidence="2" id="KW-1185">Reference proteome</keyword>
<evidence type="ECO:0000313" key="2">
    <source>
        <dbReference type="Proteomes" id="UP000805649"/>
    </source>
</evidence>
<organism evidence="1 2">
    <name type="scientific">Colletotrichum truncatum</name>
    <name type="common">Anthracnose fungus</name>
    <name type="synonym">Colletotrichum capsici</name>
    <dbReference type="NCBI Taxonomy" id="5467"/>
    <lineage>
        <taxon>Eukaryota</taxon>
        <taxon>Fungi</taxon>
        <taxon>Dikarya</taxon>
        <taxon>Ascomycota</taxon>
        <taxon>Pezizomycotina</taxon>
        <taxon>Sordariomycetes</taxon>
        <taxon>Hypocreomycetidae</taxon>
        <taxon>Glomerellales</taxon>
        <taxon>Glomerellaceae</taxon>
        <taxon>Colletotrichum</taxon>
        <taxon>Colletotrichum truncatum species complex</taxon>
    </lineage>
</organism>
<name>A0ACC3YUT5_COLTU</name>
<dbReference type="Proteomes" id="UP000805649">
    <property type="component" value="Unassembled WGS sequence"/>
</dbReference>
<protein>
    <submittedName>
        <fullName evidence="1">Uncharacterized protein</fullName>
    </submittedName>
</protein>
<dbReference type="EMBL" id="VUJX02000006">
    <property type="protein sequence ID" value="KAL0935602.1"/>
    <property type="molecule type" value="Genomic_DNA"/>
</dbReference>
<proteinExistence type="predicted"/>
<evidence type="ECO:0000313" key="1">
    <source>
        <dbReference type="EMBL" id="KAL0935602.1"/>
    </source>
</evidence>
<reference evidence="1 2" key="1">
    <citation type="journal article" date="2020" name="Phytopathology">
        <title>Genome Sequence Resources of Colletotrichum truncatum, C. plurivorum, C. musicola, and C. sojae: Four Species Pathogenic to Soybean (Glycine max).</title>
        <authorList>
            <person name="Rogerio F."/>
            <person name="Boufleur T.R."/>
            <person name="Ciampi-Guillardi M."/>
            <person name="Sukno S.A."/>
            <person name="Thon M.R."/>
            <person name="Massola Junior N.S."/>
            <person name="Baroncelli R."/>
        </authorList>
    </citation>
    <scope>NUCLEOTIDE SEQUENCE [LARGE SCALE GENOMIC DNA]</scope>
    <source>
        <strain evidence="1 2">CMES1059</strain>
    </source>
</reference>
<gene>
    <name evidence="1" type="ORF">CTRU02_210193</name>
</gene>
<sequence length="164" mass="17603">MQANMQSLLSIAALFLAATGVQGAVIARTEAAAVFEPETGGPQPPMPEGATIQNAEGDMELMLFPSWITFYSDSSCKKRVGSVNYSSWNNGCFFNGGSYMQITTDGDDFTLVQSKQKGCRGGVNREVKFRGHAADCFFLRGNGFTTGGSGENTPYTIRNEGRAD</sequence>